<proteinExistence type="predicted"/>
<comment type="caution">
    <text evidence="2">The sequence shown here is derived from an EMBL/GenBank/DDBJ whole genome shotgun (WGS) entry which is preliminary data.</text>
</comment>
<accession>A0ABS8YCT7</accession>
<feature type="compositionally biased region" description="Basic and acidic residues" evidence="1">
    <location>
        <begin position="20"/>
        <end position="29"/>
    </location>
</feature>
<sequence length="56" mass="6106">MRADTGAGMRADIGAGMRRHPTDAAEDPVKAGARTRVVRREKRAGLRNFRDEAGRA</sequence>
<keyword evidence="3" id="KW-1185">Reference proteome</keyword>
<evidence type="ECO:0000256" key="1">
    <source>
        <dbReference type="SAM" id="MobiDB-lite"/>
    </source>
</evidence>
<organism evidence="2 3">
    <name type="scientific">Datura stramonium</name>
    <name type="common">Jimsonweed</name>
    <name type="synonym">Common thornapple</name>
    <dbReference type="NCBI Taxonomy" id="4076"/>
    <lineage>
        <taxon>Eukaryota</taxon>
        <taxon>Viridiplantae</taxon>
        <taxon>Streptophyta</taxon>
        <taxon>Embryophyta</taxon>
        <taxon>Tracheophyta</taxon>
        <taxon>Spermatophyta</taxon>
        <taxon>Magnoliopsida</taxon>
        <taxon>eudicotyledons</taxon>
        <taxon>Gunneridae</taxon>
        <taxon>Pentapetalae</taxon>
        <taxon>asterids</taxon>
        <taxon>lamiids</taxon>
        <taxon>Solanales</taxon>
        <taxon>Solanaceae</taxon>
        <taxon>Solanoideae</taxon>
        <taxon>Datureae</taxon>
        <taxon>Datura</taxon>
    </lineage>
</organism>
<gene>
    <name evidence="2" type="ORF">HAX54_005613</name>
</gene>
<protein>
    <submittedName>
        <fullName evidence="2">Uncharacterized protein</fullName>
    </submittedName>
</protein>
<dbReference type="EMBL" id="JACEIK010128232">
    <property type="protein sequence ID" value="MCE5167484.1"/>
    <property type="molecule type" value="Genomic_DNA"/>
</dbReference>
<evidence type="ECO:0000313" key="2">
    <source>
        <dbReference type="EMBL" id="MCE5167484.1"/>
    </source>
</evidence>
<feature type="non-terminal residue" evidence="2">
    <location>
        <position position="56"/>
    </location>
</feature>
<name>A0ABS8YCT7_DATST</name>
<dbReference type="Proteomes" id="UP000823775">
    <property type="component" value="Unassembled WGS sequence"/>
</dbReference>
<feature type="region of interest" description="Disordered" evidence="1">
    <location>
        <begin position="1"/>
        <end position="32"/>
    </location>
</feature>
<evidence type="ECO:0000313" key="3">
    <source>
        <dbReference type="Proteomes" id="UP000823775"/>
    </source>
</evidence>
<reference evidence="2 3" key="1">
    <citation type="journal article" date="2021" name="BMC Genomics">
        <title>Datura genome reveals duplications of psychoactive alkaloid biosynthetic genes and high mutation rate following tissue culture.</title>
        <authorList>
            <person name="Rajewski A."/>
            <person name="Carter-House D."/>
            <person name="Stajich J."/>
            <person name="Litt A."/>
        </authorList>
    </citation>
    <scope>NUCLEOTIDE SEQUENCE [LARGE SCALE GENOMIC DNA]</scope>
    <source>
        <strain evidence="2">AR-01</strain>
    </source>
</reference>